<organism evidence="3 4">
    <name type="scientific">Streptomyces blastmyceticus</name>
    <dbReference type="NCBI Taxonomy" id="68180"/>
    <lineage>
        <taxon>Bacteria</taxon>
        <taxon>Bacillati</taxon>
        <taxon>Actinomycetota</taxon>
        <taxon>Actinomycetes</taxon>
        <taxon>Kitasatosporales</taxon>
        <taxon>Streptomycetaceae</taxon>
        <taxon>Streptomyces</taxon>
    </lineage>
</organism>
<accession>A0ABP3GJ84</accession>
<sequence>MRPRPATPLPRNVATPPPTQEDRQSTHNRHPASSDRKPTPHHTSHAPISKVNPREGSQNAHFRGPGETSHPSLQELALGGPPVLAPVPAARVGALIGYARVSTNGQLLDR</sequence>
<feature type="compositionally biased region" description="Low complexity" evidence="1">
    <location>
        <begin position="76"/>
        <end position="85"/>
    </location>
</feature>
<proteinExistence type="predicted"/>
<evidence type="ECO:0000256" key="1">
    <source>
        <dbReference type="SAM" id="MobiDB-lite"/>
    </source>
</evidence>
<evidence type="ECO:0000313" key="4">
    <source>
        <dbReference type="Proteomes" id="UP001500063"/>
    </source>
</evidence>
<dbReference type="EMBL" id="BAAABW010000013">
    <property type="protein sequence ID" value="GAA0346596.1"/>
    <property type="molecule type" value="Genomic_DNA"/>
</dbReference>
<name>A0ABP3GJ84_9ACTN</name>
<protein>
    <recommendedName>
        <fullName evidence="2">Resolvase/invertase-type recombinase catalytic domain-containing protein</fullName>
    </recommendedName>
</protein>
<dbReference type="PROSITE" id="PS51736">
    <property type="entry name" value="RECOMBINASES_3"/>
    <property type="match status" value="1"/>
</dbReference>
<dbReference type="InterPro" id="IPR006119">
    <property type="entry name" value="Resolv_N"/>
</dbReference>
<reference evidence="4" key="1">
    <citation type="journal article" date="2019" name="Int. J. Syst. Evol. Microbiol.">
        <title>The Global Catalogue of Microorganisms (GCM) 10K type strain sequencing project: providing services to taxonomists for standard genome sequencing and annotation.</title>
        <authorList>
            <consortium name="The Broad Institute Genomics Platform"/>
            <consortium name="The Broad Institute Genome Sequencing Center for Infectious Disease"/>
            <person name="Wu L."/>
            <person name="Ma J."/>
        </authorList>
    </citation>
    <scope>NUCLEOTIDE SEQUENCE [LARGE SCALE GENOMIC DNA]</scope>
    <source>
        <strain evidence="4">JCM 4565</strain>
    </source>
</reference>
<feature type="region of interest" description="Disordered" evidence="1">
    <location>
        <begin position="1"/>
        <end position="85"/>
    </location>
</feature>
<evidence type="ECO:0000313" key="3">
    <source>
        <dbReference type="EMBL" id="GAA0346596.1"/>
    </source>
</evidence>
<evidence type="ECO:0000259" key="2">
    <source>
        <dbReference type="PROSITE" id="PS51736"/>
    </source>
</evidence>
<comment type="caution">
    <text evidence="3">The sequence shown here is derived from an EMBL/GenBank/DDBJ whole genome shotgun (WGS) entry which is preliminary data.</text>
</comment>
<keyword evidence="4" id="KW-1185">Reference proteome</keyword>
<dbReference type="Proteomes" id="UP001500063">
    <property type="component" value="Unassembled WGS sequence"/>
</dbReference>
<gene>
    <name evidence="3" type="ORF">GCM10010319_23880</name>
</gene>
<feature type="domain" description="Resolvase/invertase-type recombinase catalytic" evidence="2">
    <location>
        <begin position="94"/>
        <end position="110"/>
    </location>
</feature>